<comment type="similarity">
    <text evidence="2">Belongs to the binding-protein-dependent transport system permease family. FecCD subfamily.</text>
</comment>
<evidence type="ECO:0000256" key="1">
    <source>
        <dbReference type="ARBA" id="ARBA00004651"/>
    </source>
</evidence>
<keyword evidence="7 8" id="KW-0472">Membrane</keyword>
<keyword evidence="4" id="KW-1003">Cell membrane</keyword>
<dbReference type="Proteomes" id="UP000041595">
    <property type="component" value="Unassembled WGS sequence"/>
</dbReference>
<gene>
    <name evidence="9" type="primary">yfiZ</name>
    <name evidence="9" type="ORF">ERS137965_03456</name>
</gene>
<dbReference type="AlphaFoldDB" id="A0A0T9UPG2"/>
<evidence type="ECO:0000313" key="9">
    <source>
        <dbReference type="EMBL" id="CNL58863.1"/>
    </source>
</evidence>
<evidence type="ECO:0000256" key="8">
    <source>
        <dbReference type="SAM" id="Phobius"/>
    </source>
</evidence>
<feature type="transmembrane region" description="Helical" evidence="8">
    <location>
        <begin position="310"/>
        <end position="328"/>
    </location>
</feature>
<dbReference type="RefSeq" id="WP_042839929.1">
    <property type="nucleotide sequence ID" value="NZ_CABHPY010000051.1"/>
</dbReference>
<proteinExistence type="inferred from homology"/>
<keyword evidence="6 8" id="KW-1133">Transmembrane helix</keyword>
<dbReference type="eggNOG" id="COG0609">
    <property type="taxonomic scope" value="Bacteria"/>
</dbReference>
<dbReference type="Pfam" id="PF01032">
    <property type="entry name" value="FecCD"/>
    <property type="match status" value="1"/>
</dbReference>
<dbReference type="InterPro" id="IPR037294">
    <property type="entry name" value="ABC_BtuC-like"/>
</dbReference>
<protein>
    <submittedName>
        <fullName evidence="9">Transport system permease</fullName>
    </submittedName>
</protein>
<feature type="transmembrane region" description="Helical" evidence="8">
    <location>
        <begin position="68"/>
        <end position="88"/>
    </location>
</feature>
<dbReference type="EMBL" id="CQEJ01000023">
    <property type="protein sequence ID" value="CNL58863.1"/>
    <property type="molecule type" value="Genomic_DNA"/>
</dbReference>
<comment type="subcellular location">
    <subcellularLocation>
        <location evidence="1">Cell membrane</location>
        <topology evidence="1">Multi-pass membrane protein</topology>
    </subcellularLocation>
</comment>
<evidence type="ECO:0000313" key="10">
    <source>
        <dbReference type="Proteomes" id="UP000041595"/>
    </source>
</evidence>
<name>A0A0T9UPG2_YERAL</name>
<dbReference type="GO" id="GO:0033214">
    <property type="term" value="P:siderophore-iron import into cell"/>
    <property type="evidence" value="ECO:0007669"/>
    <property type="project" value="TreeGrafter"/>
</dbReference>
<organism evidence="9 10">
    <name type="scientific">Yersinia aldovae</name>
    <dbReference type="NCBI Taxonomy" id="29483"/>
    <lineage>
        <taxon>Bacteria</taxon>
        <taxon>Pseudomonadati</taxon>
        <taxon>Pseudomonadota</taxon>
        <taxon>Gammaproteobacteria</taxon>
        <taxon>Enterobacterales</taxon>
        <taxon>Yersiniaceae</taxon>
        <taxon>Yersinia</taxon>
    </lineage>
</organism>
<keyword evidence="5 8" id="KW-0812">Transmembrane</keyword>
<feature type="transmembrane region" description="Helical" evidence="8">
    <location>
        <begin position="282"/>
        <end position="304"/>
    </location>
</feature>
<keyword evidence="3" id="KW-0813">Transport</keyword>
<dbReference type="InterPro" id="IPR000522">
    <property type="entry name" value="ABC_transptr_permease_BtuC"/>
</dbReference>
<reference evidence="9 10" key="1">
    <citation type="submission" date="2015-03" db="EMBL/GenBank/DDBJ databases">
        <authorList>
            <person name="Murphy D."/>
        </authorList>
    </citation>
    <scope>NUCLEOTIDE SEQUENCE [LARGE SCALE GENOMIC DNA]</scope>
    <source>
        <strain evidence="9 10">IP06005</strain>
    </source>
</reference>
<dbReference type="Gene3D" id="1.10.3470.10">
    <property type="entry name" value="ABC transporter involved in vitamin B12 uptake, BtuC"/>
    <property type="match status" value="1"/>
</dbReference>
<feature type="transmembrane region" description="Helical" evidence="8">
    <location>
        <begin position="95"/>
        <end position="117"/>
    </location>
</feature>
<sequence>MTQQIHRRQRACRIWGWIGLLLLALLCIFASLTLGAKPLPLSAVWHYFSADDRNYNDLVIDARLPRTLIGLMAGAALALSGAVTQGLLRNPLGDPGLLGVNAGASAIIVSFAFFPALAAIPRFWPALIGAALATLLFYLLGGGRNNSNPTRLVLIGAAINACLFAYVQGVVLLHPAVLENYRFWVLGSLSGMSMTAMLPVVPYFIGGLALVLAIAPSLNIMVFGENIATTLGANTIQTRWMALIGATMLAAGATALAGPITFIGLAAPHLVRAMIGSDFRWLLPYSLLVGPILLLTADIIARVIIAPGEVMVGVITAAVGGPLLYAVANRKKGFADASH</sequence>
<dbReference type="GO" id="GO:0022857">
    <property type="term" value="F:transmembrane transporter activity"/>
    <property type="evidence" value="ECO:0007669"/>
    <property type="project" value="InterPro"/>
</dbReference>
<evidence type="ECO:0000256" key="5">
    <source>
        <dbReference type="ARBA" id="ARBA00022692"/>
    </source>
</evidence>
<evidence type="ECO:0000256" key="7">
    <source>
        <dbReference type="ARBA" id="ARBA00023136"/>
    </source>
</evidence>
<dbReference type="PANTHER" id="PTHR30472:SF1">
    <property type="entry name" value="FE(3+) DICITRATE TRANSPORT SYSTEM PERMEASE PROTEIN FECC-RELATED"/>
    <property type="match status" value="1"/>
</dbReference>
<dbReference type="PANTHER" id="PTHR30472">
    <property type="entry name" value="FERRIC ENTEROBACTIN TRANSPORT SYSTEM PERMEASE PROTEIN"/>
    <property type="match status" value="1"/>
</dbReference>
<evidence type="ECO:0000256" key="4">
    <source>
        <dbReference type="ARBA" id="ARBA00022475"/>
    </source>
</evidence>
<evidence type="ECO:0000256" key="2">
    <source>
        <dbReference type="ARBA" id="ARBA00007935"/>
    </source>
</evidence>
<dbReference type="FunFam" id="1.10.3470.10:FF:000001">
    <property type="entry name" value="Vitamin B12 ABC transporter permease BtuC"/>
    <property type="match status" value="1"/>
</dbReference>
<feature type="transmembrane region" description="Helical" evidence="8">
    <location>
        <begin position="240"/>
        <end position="270"/>
    </location>
</feature>
<feature type="transmembrane region" description="Helical" evidence="8">
    <location>
        <begin position="12"/>
        <end position="32"/>
    </location>
</feature>
<dbReference type="SUPFAM" id="SSF81345">
    <property type="entry name" value="ABC transporter involved in vitamin B12 uptake, BtuC"/>
    <property type="match status" value="1"/>
</dbReference>
<dbReference type="STRING" id="1453495.AT01_1809"/>
<feature type="transmembrane region" description="Helical" evidence="8">
    <location>
        <begin position="152"/>
        <end position="177"/>
    </location>
</feature>
<evidence type="ECO:0000256" key="6">
    <source>
        <dbReference type="ARBA" id="ARBA00022989"/>
    </source>
</evidence>
<feature type="transmembrane region" description="Helical" evidence="8">
    <location>
        <begin position="208"/>
        <end position="228"/>
    </location>
</feature>
<dbReference type="CDD" id="cd06550">
    <property type="entry name" value="TM_ABC_iron-siderophores_like"/>
    <property type="match status" value="1"/>
</dbReference>
<feature type="transmembrane region" description="Helical" evidence="8">
    <location>
        <begin position="123"/>
        <end position="140"/>
    </location>
</feature>
<dbReference type="GO" id="GO:0005886">
    <property type="term" value="C:plasma membrane"/>
    <property type="evidence" value="ECO:0007669"/>
    <property type="project" value="UniProtKB-SubCell"/>
</dbReference>
<evidence type="ECO:0000256" key="3">
    <source>
        <dbReference type="ARBA" id="ARBA00022448"/>
    </source>
</evidence>
<accession>A0A0T9UPG2</accession>